<dbReference type="EMBL" id="GG693879">
    <property type="protein sequence ID" value="EES52184.1"/>
    <property type="molecule type" value="Genomic_DNA"/>
</dbReference>
<protein>
    <submittedName>
        <fullName evidence="2">Uncharacterized protein</fullName>
    </submittedName>
</protein>
<keyword evidence="3" id="KW-1185">Reference proteome</keyword>
<name>C6HYZ8_9BACT</name>
<proteinExistence type="predicted"/>
<reference evidence="2 3" key="1">
    <citation type="journal article" date="2009" name="Appl. Environ. Microbiol.">
        <title>Community genomic and proteomic analyses of chemoautotrophic iron-oxidizing "Leptospirillum rubarum" (Group II) and "Leptospirillum ferrodiazotrophum" (Group III) bacteria in acid mine drainage biofilms.</title>
        <authorList>
            <person name="Goltsman D.S."/>
            <person name="Denef V.J."/>
            <person name="Singer S.W."/>
            <person name="VerBerkmoes N.C."/>
            <person name="Lefsrud M."/>
            <person name="Mueller R.S."/>
            <person name="Dick G.J."/>
            <person name="Sun C.L."/>
            <person name="Wheeler K.E."/>
            <person name="Zemla A."/>
            <person name="Baker B.J."/>
            <person name="Hauser L."/>
            <person name="Land M."/>
            <person name="Shah M.B."/>
            <person name="Thelen M.P."/>
            <person name="Hettich R.L."/>
            <person name="Banfield J.F."/>
        </authorList>
    </citation>
    <scope>NUCLEOTIDE SEQUENCE [LARGE SCALE GENOMIC DNA]</scope>
</reference>
<organism evidence="2 3">
    <name type="scientific">Leptospirillum ferrodiazotrophum</name>
    <dbReference type="NCBI Taxonomy" id="412449"/>
    <lineage>
        <taxon>Bacteria</taxon>
        <taxon>Pseudomonadati</taxon>
        <taxon>Nitrospirota</taxon>
        <taxon>Nitrospiria</taxon>
        <taxon>Nitrospirales</taxon>
        <taxon>Nitrospiraceae</taxon>
        <taxon>Leptospirillum</taxon>
    </lineage>
</organism>
<evidence type="ECO:0000313" key="2">
    <source>
        <dbReference type="EMBL" id="EES52184.1"/>
    </source>
</evidence>
<evidence type="ECO:0000256" key="1">
    <source>
        <dbReference type="SAM" id="MobiDB-lite"/>
    </source>
</evidence>
<gene>
    <name evidence="2" type="ORF">UBAL3_94320040</name>
</gene>
<sequence length="208" mass="22201">MESLEMFRNLWKRIRMGRLGGLVVTLGISLAACQGTEGSAALSPEGEGDPSRSFSKNIVGGVISKVKSLPGSRAVSLVIRETRLTRGGRPLCARPTGRILSVGRVGLIFSARHRSQKSAFVVTGGEIRPRLRSLRPGECVSVVPEDVVEGRSLSRGPMIEIVEESPVVEGTETLGSAEVEVWGRPLPSRTLARSTPSSPHSLHAVPAF</sequence>
<accession>C6HYZ8</accession>
<evidence type="ECO:0000313" key="3">
    <source>
        <dbReference type="Proteomes" id="UP000009374"/>
    </source>
</evidence>
<dbReference type="AlphaFoldDB" id="C6HYZ8"/>
<feature type="compositionally biased region" description="Polar residues" evidence="1">
    <location>
        <begin position="191"/>
        <end position="200"/>
    </location>
</feature>
<dbReference type="Proteomes" id="UP000009374">
    <property type="component" value="Unassembled WGS sequence"/>
</dbReference>
<feature type="region of interest" description="Disordered" evidence="1">
    <location>
        <begin position="188"/>
        <end position="208"/>
    </location>
</feature>